<keyword evidence="2" id="KW-1185">Reference proteome</keyword>
<sequence>MTIDAPEAAGFESGTYLIQNWRLSFAGYQDDHLRVELAEE</sequence>
<dbReference type="Proteomes" id="UP001596383">
    <property type="component" value="Unassembled WGS sequence"/>
</dbReference>
<proteinExistence type="predicted"/>
<protein>
    <submittedName>
        <fullName evidence="1">Uncharacterized protein</fullName>
    </submittedName>
</protein>
<evidence type="ECO:0000313" key="1">
    <source>
        <dbReference type="EMBL" id="MFC6764324.1"/>
    </source>
</evidence>
<gene>
    <name evidence="1" type="ORF">ACFQE6_04480</name>
</gene>
<evidence type="ECO:0000313" key="2">
    <source>
        <dbReference type="Proteomes" id="UP001596383"/>
    </source>
</evidence>
<dbReference type="EMBL" id="JBHSWV010000073">
    <property type="protein sequence ID" value="MFC6764324.1"/>
    <property type="molecule type" value="Genomic_DNA"/>
</dbReference>
<name>A0ABD5SIC3_9EURY</name>
<accession>A0ABD5SIC3</accession>
<comment type="caution">
    <text evidence="1">The sequence shown here is derived from an EMBL/GenBank/DDBJ whole genome shotgun (WGS) entry which is preliminary data.</text>
</comment>
<dbReference type="AlphaFoldDB" id="A0ABD5SIC3"/>
<reference evidence="1 2" key="1">
    <citation type="journal article" date="2019" name="Int. J. Syst. Evol. Microbiol.">
        <title>The Global Catalogue of Microorganisms (GCM) 10K type strain sequencing project: providing services to taxonomists for standard genome sequencing and annotation.</title>
        <authorList>
            <consortium name="The Broad Institute Genomics Platform"/>
            <consortium name="The Broad Institute Genome Sequencing Center for Infectious Disease"/>
            <person name="Wu L."/>
            <person name="Ma J."/>
        </authorList>
    </citation>
    <scope>NUCLEOTIDE SEQUENCE [LARGE SCALE GENOMIC DNA]</scope>
    <source>
        <strain evidence="1 2">LMG 29247</strain>
    </source>
</reference>
<organism evidence="1 2">
    <name type="scientific">Natrinema soli</name>
    <dbReference type="NCBI Taxonomy" id="1930624"/>
    <lineage>
        <taxon>Archaea</taxon>
        <taxon>Methanobacteriati</taxon>
        <taxon>Methanobacteriota</taxon>
        <taxon>Stenosarchaea group</taxon>
        <taxon>Halobacteria</taxon>
        <taxon>Halobacteriales</taxon>
        <taxon>Natrialbaceae</taxon>
        <taxon>Natrinema</taxon>
    </lineage>
</organism>